<evidence type="ECO:0000256" key="6">
    <source>
        <dbReference type="SAM" id="Phobius"/>
    </source>
</evidence>
<dbReference type="PANTHER" id="PTHR33048:SF93">
    <property type="entry name" value="INTEGRAL MEMBRANE PROTEIN"/>
    <property type="match status" value="1"/>
</dbReference>
<keyword evidence="9" id="KW-1185">Reference proteome</keyword>
<dbReference type="Pfam" id="PF20684">
    <property type="entry name" value="Fung_rhodopsin"/>
    <property type="match status" value="2"/>
</dbReference>
<feature type="domain" description="Rhodopsin" evidence="7">
    <location>
        <begin position="27"/>
        <end position="143"/>
    </location>
</feature>
<accession>M7SHV6</accession>
<keyword evidence="3 6" id="KW-1133">Transmembrane helix</keyword>
<dbReference type="EMBL" id="KB707180">
    <property type="protein sequence ID" value="EMR63717.1"/>
    <property type="molecule type" value="Genomic_DNA"/>
</dbReference>
<dbReference type="PANTHER" id="PTHR33048">
    <property type="entry name" value="PTH11-LIKE INTEGRAL MEMBRANE PROTEIN (AFU_ORTHOLOGUE AFUA_5G11245)"/>
    <property type="match status" value="1"/>
</dbReference>
<feature type="transmembrane region" description="Helical" evidence="6">
    <location>
        <begin position="13"/>
        <end position="33"/>
    </location>
</feature>
<dbReference type="KEGG" id="ela:UCREL1_9328"/>
<evidence type="ECO:0000256" key="1">
    <source>
        <dbReference type="ARBA" id="ARBA00004141"/>
    </source>
</evidence>
<dbReference type="OrthoDB" id="3923077at2759"/>
<dbReference type="OMA" id="ITIWIAM"/>
<dbReference type="InterPro" id="IPR052337">
    <property type="entry name" value="SAT4-like"/>
</dbReference>
<comment type="subcellular location">
    <subcellularLocation>
        <location evidence="1">Membrane</location>
        <topology evidence="1">Multi-pass membrane protein</topology>
    </subcellularLocation>
</comment>
<feature type="transmembrane region" description="Helical" evidence="6">
    <location>
        <begin position="223"/>
        <end position="242"/>
    </location>
</feature>
<proteinExistence type="inferred from homology"/>
<evidence type="ECO:0000256" key="3">
    <source>
        <dbReference type="ARBA" id="ARBA00022989"/>
    </source>
</evidence>
<reference evidence="9" key="1">
    <citation type="journal article" date="2013" name="Genome Announc.">
        <title>Draft genome sequence of the grapevine dieback fungus Eutypa lata UCR-EL1.</title>
        <authorList>
            <person name="Blanco-Ulate B."/>
            <person name="Rolshausen P.E."/>
            <person name="Cantu D."/>
        </authorList>
    </citation>
    <scope>NUCLEOTIDE SEQUENCE [LARGE SCALE GENOMIC DNA]</scope>
    <source>
        <strain evidence="9">UCR-EL1</strain>
    </source>
</reference>
<evidence type="ECO:0000313" key="9">
    <source>
        <dbReference type="Proteomes" id="UP000012174"/>
    </source>
</evidence>
<evidence type="ECO:0000256" key="4">
    <source>
        <dbReference type="ARBA" id="ARBA00023136"/>
    </source>
</evidence>
<dbReference type="GO" id="GO:0016020">
    <property type="term" value="C:membrane"/>
    <property type="evidence" value="ECO:0007669"/>
    <property type="project" value="UniProtKB-SubCell"/>
</dbReference>
<comment type="similarity">
    <text evidence="5">Belongs to the SAT4 family.</text>
</comment>
<feature type="transmembrane region" description="Helical" evidence="6">
    <location>
        <begin position="148"/>
        <end position="173"/>
    </location>
</feature>
<evidence type="ECO:0000256" key="5">
    <source>
        <dbReference type="ARBA" id="ARBA00038359"/>
    </source>
</evidence>
<feature type="transmembrane region" description="Helical" evidence="6">
    <location>
        <begin position="45"/>
        <end position="68"/>
    </location>
</feature>
<dbReference type="eggNOG" id="ENOG502SJFM">
    <property type="taxonomic scope" value="Eukaryota"/>
</dbReference>
<organism evidence="8 9">
    <name type="scientific">Eutypa lata (strain UCR-EL1)</name>
    <name type="common">Grapevine dieback disease fungus</name>
    <name type="synonym">Eutypa armeniacae</name>
    <dbReference type="NCBI Taxonomy" id="1287681"/>
    <lineage>
        <taxon>Eukaryota</taxon>
        <taxon>Fungi</taxon>
        <taxon>Dikarya</taxon>
        <taxon>Ascomycota</taxon>
        <taxon>Pezizomycotina</taxon>
        <taxon>Sordariomycetes</taxon>
        <taxon>Xylariomycetidae</taxon>
        <taxon>Xylariales</taxon>
        <taxon>Diatrypaceae</taxon>
        <taxon>Eutypa</taxon>
    </lineage>
</organism>
<sequence length="314" mass="34797">MAIKSDGLDAIKAMWGLLAMTTIFVALRAYTRIFVVHSYGTDDNVYNLAFLFLFLYTLFTTVSAHFGFGQNMTEIEETDRVKAILWELIGQTFAVLGTAIAKVSLGLFLLRLVNRFSIKMAIWLAMGILMGASISTTFVLWLQMLTAIIFLGSSYSSICVAVDFLFPIVPWLFIWNLQLPQKERLIVLASMSLEFIAGGFGIQRSLQVSELSSENYLKDTVGLVVWTAAEMAVTLVCIGIPASRSLCKQFRAQLVSGYPSDYKKKAQQVRWDSDNRGVPSYEDVIDSGGNVVQSRKMGLKAAMVGEVKVEESVA</sequence>
<feature type="domain" description="Rhodopsin" evidence="7">
    <location>
        <begin position="154"/>
        <end position="248"/>
    </location>
</feature>
<feature type="transmembrane region" description="Helical" evidence="6">
    <location>
        <begin position="88"/>
        <end position="110"/>
    </location>
</feature>
<evidence type="ECO:0000259" key="7">
    <source>
        <dbReference type="Pfam" id="PF20684"/>
    </source>
</evidence>
<dbReference type="HOGENOM" id="CLU_028200_3_0_1"/>
<keyword evidence="4 6" id="KW-0472">Membrane</keyword>
<dbReference type="AlphaFoldDB" id="M7SHV6"/>
<protein>
    <recommendedName>
        <fullName evidence="7">Rhodopsin domain-containing protein</fullName>
    </recommendedName>
</protein>
<dbReference type="Proteomes" id="UP000012174">
    <property type="component" value="Unassembled WGS sequence"/>
</dbReference>
<evidence type="ECO:0000256" key="2">
    <source>
        <dbReference type="ARBA" id="ARBA00022692"/>
    </source>
</evidence>
<dbReference type="InterPro" id="IPR049326">
    <property type="entry name" value="Rhodopsin_dom_fungi"/>
</dbReference>
<feature type="transmembrane region" description="Helical" evidence="6">
    <location>
        <begin position="122"/>
        <end position="142"/>
    </location>
</feature>
<keyword evidence="2 6" id="KW-0812">Transmembrane</keyword>
<name>M7SHV6_EUTLA</name>
<gene>
    <name evidence="8" type="ORF">UCREL1_9328</name>
</gene>
<evidence type="ECO:0000313" key="8">
    <source>
        <dbReference type="EMBL" id="EMR63717.1"/>
    </source>
</evidence>